<dbReference type="EMBL" id="QMKO01000982">
    <property type="protein sequence ID" value="RTG90916.1"/>
    <property type="molecule type" value="Genomic_DNA"/>
</dbReference>
<keyword evidence="1" id="KW-0880">Kelch repeat</keyword>
<dbReference type="Proteomes" id="UP000290809">
    <property type="component" value="Unassembled WGS sequence"/>
</dbReference>
<dbReference type="InterPro" id="IPR015915">
    <property type="entry name" value="Kelch-typ_b-propeller"/>
</dbReference>
<dbReference type="SMART" id="SM00612">
    <property type="entry name" value="Kelch"/>
    <property type="match status" value="1"/>
</dbReference>
<evidence type="ECO:0008006" key="4">
    <source>
        <dbReference type="Google" id="ProtNLM"/>
    </source>
</evidence>
<dbReference type="SUPFAM" id="SSF117281">
    <property type="entry name" value="Kelch motif"/>
    <property type="match status" value="1"/>
</dbReference>
<gene>
    <name evidence="2" type="ORF">DC041_0006285</name>
</gene>
<dbReference type="AlphaFoldDB" id="A0A430QT89"/>
<dbReference type="Gene3D" id="2.120.10.80">
    <property type="entry name" value="Kelch-type beta propeller"/>
    <property type="match status" value="1"/>
</dbReference>
<dbReference type="Pfam" id="PF01344">
    <property type="entry name" value="Kelch_1"/>
    <property type="match status" value="1"/>
</dbReference>
<proteinExistence type="predicted"/>
<protein>
    <recommendedName>
        <fullName evidence="4">Kelch-like protein 10</fullName>
    </recommendedName>
</protein>
<dbReference type="STRING" id="6184.A0A430QT89"/>
<name>A0A430QT89_SCHBO</name>
<sequence length="85" mass="9399">TVVFCFTNASVRSDAGAHSFSGFIYAVGGFDGEHFHNSVEMYDPRTDQWSIVAPMNSIRSGVSVTVYGHICIPSVEMMDVKDYEQ</sequence>
<keyword evidence="3" id="KW-1185">Reference proteome</keyword>
<comment type="caution">
    <text evidence="2">The sequence shown here is derived from an EMBL/GenBank/DDBJ whole genome shotgun (WGS) entry which is preliminary data.</text>
</comment>
<evidence type="ECO:0000256" key="1">
    <source>
        <dbReference type="ARBA" id="ARBA00022441"/>
    </source>
</evidence>
<evidence type="ECO:0000313" key="2">
    <source>
        <dbReference type="EMBL" id="RTG90916.1"/>
    </source>
</evidence>
<evidence type="ECO:0000313" key="3">
    <source>
        <dbReference type="Proteomes" id="UP000290809"/>
    </source>
</evidence>
<organism evidence="2 3">
    <name type="scientific">Schistosoma bovis</name>
    <name type="common">Blood fluke</name>
    <dbReference type="NCBI Taxonomy" id="6184"/>
    <lineage>
        <taxon>Eukaryota</taxon>
        <taxon>Metazoa</taxon>
        <taxon>Spiralia</taxon>
        <taxon>Lophotrochozoa</taxon>
        <taxon>Platyhelminthes</taxon>
        <taxon>Trematoda</taxon>
        <taxon>Digenea</taxon>
        <taxon>Strigeidida</taxon>
        <taxon>Schistosomatoidea</taxon>
        <taxon>Schistosomatidae</taxon>
        <taxon>Schistosoma</taxon>
    </lineage>
</organism>
<dbReference type="InterPro" id="IPR006652">
    <property type="entry name" value="Kelch_1"/>
</dbReference>
<reference evidence="2 3" key="1">
    <citation type="journal article" date="2019" name="PLoS Pathog.">
        <title>Genome sequence of the bovine parasite Schistosoma bovis Tanzania.</title>
        <authorList>
            <person name="Oey H."/>
            <person name="Zakrzewski M."/>
            <person name="Gobert G."/>
            <person name="Gravermann K."/>
            <person name="Stoye J."/>
            <person name="Jones M."/>
            <person name="Mcmanus D."/>
            <person name="Krause L."/>
        </authorList>
    </citation>
    <scope>NUCLEOTIDE SEQUENCE [LARGE SCALE GENOMIC DNA]</scope>
    <source>
        <strain evidence="2 3">TAN1997</strain>
    </source>
</reference>
<accession>A0A430QT89</accession>
<feature type="non-terminal residue" evidence="2">
    <location>
        <position position="1"/>
    </location>
</feature>